<accession>F2J4S8</accession>
<name>F2J4S8_POLGS</name>
<evidence type="ECO:0000313" key="1">
    <source>
        <dbReference type="EMBL" id="ADZ69021.1"/>
    </source>
</evidence>
<gene>
    <name evidence="1" type="ordered locus">SL003B_0588</name>
</gene>
<dbReference type="HOGENOM" id="CLU_2651339_0_0_5"/>
<dbReference type="Proteomes" id="UP000008130">
    <property type="component" value="Chromosome"/>
</dbReference>
<dbReference type="KEGG" id="pgv:SL003B_0588"/>
<sequence>MDSTVRGHGHPGLPLEYLPRCPDLHASVFLSRSIQRLWGASAIRYGSGIALLSHPPAGPHNSSFFPALSSILVRLR</sequence>
<dbReference type="STRING" id="991905.SL003B_0588"/>
<protein>
    <submittedName>
        <fullName evidence="1">Uncharacterized protein</fullName>
    </submittedName>
</protein>
<dbReference type="AlphaFoldDB" id="F2J4S8"/>
<keyword evidence="2" id="KW-1185">Reference proteome</keyword>
<reference evidence="1 2" key="1">
    <citation type="journal article" date="2011" name="J. Bacteriol.">
        <title>Complete genome sequence of Polymorphum gilvum SL003B-26A1T, a crude oil-degrading bacterium from oil-polluted saline soil.</title>
        <authorList>
            <person name="Li S.G."/>
            <person name="Tang Y.Q."/>
            <person name="Nie Y."/>
            <person name="Cai M."/>
            <person name="Wu X.L."/>
        </authorList>
    </citation>
    <scope>NUCLEOTIDE SEQUENCE [LARGE SCALE GENOMIC DNA]</scope>
    <source>
        <strain evidence="2">LMG 25793 / CGMCC 1.9160 / SL003B-26A1</strain>
    </source>
</reference>
<proteinExistence type="predicted"/>
<evidence type="ECO:0000313" key="2">
    <source>
        <dbReference type="Proteomes" id="UP000008130"/>
    </source>
</evidence>
<organism evidence="1 2">
    <name type="scientific">Polymorphum gilvum (strain LMG 25793 / CGMCC 1.9160 / SL003B-26A1)</name>
    <dbReference type="NCBI Taxonomy" id="991905"/>
    <lineage>
        <taxon>Bacteria</taxon>
        <taxon>Pseudomonadati</taxon>
        <taxon>Pseudomonadota</taxon>
        <taxon>Alphaproteobacteria</taxon>
        <taxon>Rhodobacterales</taxon>
        <taxon>Paracoccaceae</taxon>
        <taxon>Polymorphum</taxon>
    </lineage>
</organism>
<dbReference type="EMBL" id="CP002568">
    <property type="protein sequence ID" value="ADZ69021.1"/>
    <property type="molecule type" value="Genomic_DNA"/>
</dbReference>